<keyword evidence="3" id="KW-1185">Reference proteome</keyword>
<name>A0ABY4C9D6_9BACT</name>
<evidence type="ECO:0000256" key="1">
    <source>
        <dbReference type="SAM" id="SignalP"/>
    </source>
</evidence>
<protein>
    <recommendedName>
        <fullName evidence="4">Transglycosylase SLT domain-containing protein</fullName>
    </recommendedName>
</protein>
<dbReference type="PROSITE" id="PS51257">
    <property type="entry name" value="PROKAR_LIPOPROTEIN"/>
    <property type="match status" value="1"/>
</dbReference>
<feature type="chain" id="PRO_5045700173" description="Transglycosylase SLT domain-containing protein" evidence="1">
    <location>
        <begin position="32"/>
        <end position="232"/>
    </location>
</feature>
<dbReference type="Proteomes" id="UP000830116">
    <property type="component" value="Chromosome"/>
</dbReference>
<evidence type="ECO:0008006" key="4">
    <source>
        <dbReference type="Google" id="ProtNLM"/>
    </source>
</evidence>
<evidence type="ECO:0000313" key="3">
    <source>
        <dbReference type="Proteomes" id="UP000830116"/>
    </source>
</evidence>
<evidence type="ECO:0000313" key="2">
    <source>
        <dbReference type="EMBL" id="UOF01542.1"/>
    </source>
</evidence>
<dbReference type="InterPro" id="IPR023346">
    <property type="entry name" value="Lysozyme-like_dom_sf"/>
</dbReference>
<accession>A0ABY4C9D6</accession>
<dbReference type="SUPFAM" id="SSF53955">
    <property type="entry name" value="Lysozyme-like"/>
    <property type="match status" value="1"/>
</dbReference>
<feature type="signal peptide" evidence="1">
    <location>
        <begin position="1"/>
        <end position="31"/>
    </location>
</feature>
<reference evidence="2" key="1">
    <citation type="submission" date="2022-03" db="EMBL/GenBank/DDBJ databases">
        <title>Genome Identification and Characterization of new species Bdellovibrio reynosense LBG001 sp. nov. from a Mexico soil sample.</title>
        <authorList>
            <person name="Camilli A."/>
            <person name="Ajao Y."/>
            <person name="Guo X."/>
        </authorList>
    </citation>
    <scope>NUCLEOTIDE SEQUENCE</scope>
    <source>
        <strain evidence="2">LBG001</strain>
    </source>
</reference>
<dbReference type="RefSeq" id="WP_243537982.1">
    <property type="nucleotide sequence ID" value="NZ_CP093442.1"/>
</dbReference>
<proteinExistence type="predicted"/>
<sequence>MQKIKGKSNLVKFALKSQLLLLTAAAFIGCADSSTDLGSQTSAMDSASSHVSSVAPLWESEHQDGKQWTSHVLRQLDVIGTDLLDVIPSDYATWCPNYKNLTYNERKDFWAYLLSQMTRYESGFAPEKFYTESFSDSKGKKVISRGLLQLSIESGNAYGCGFRTSKDVHDPEQNLACGVRILNRWVGKDGRIGGNSGRQWRGGARYWSVLRSSSGSYQKIVKATKSISICQK</sequence>
<organism evidence="2 3">
    <name type="scientific">Bdellovibrio reynosensis</name>
    <dbReference type="NCBI Taxonomy" id="2835041"/>
    <lineage>
        <taxon>Bacteria</taxon>
        <taxon>Pseudomonadati</taxon>
        <taxon>Bdellovibrionota</taxon>
        <taxon>Bdellovibrionia</taxon>
        <taxon>Bdellovibrionales</taxon>
        <taxon>Pseudobdellovibrionaceae</taxon>
        <taxon>Bdellovibrio</taxon>
    </lineage>
</organism>
<dbReference type="EMBL" id="CP093442">
    <property type="protein sequence ID" value="UOF01542.1"/>
    <property type="molecule type" value="Genomic_DNA"/>
</dbReference>
<keyword evidence="1" id="KW-0732">Signal</keyword>
<gene>
    <name evidence="2" type="ORF">MNR06_01060</name>
</gene>